<dbReference type="GO" id="GO:0004151">
    <property type="term" value="F:dihydroorotase activity"/>
    <property type="evidence" value="ECO:0007669"/>
    <property type="project" value="InterPro"/>
</dbReference>
<dbReference type="Proteomes" id="UP000054549">
    <property type="component" value="Unassembled WGS sequence"/>
</dbReference>
<dbReference type="GO" id="GO:0044205">
    <property type="term" value="P:'de novo' UMP biosynthetic process"/>
    <property type="evidence" value="ECO:0007669"/>
    <property type="project" value="UniProtKB-UniPathway"/>
</dbReference>
<dbReference type="HOGENOM" id="CLU_2518506_0_0_1"/>
<sequence>NHSSLTADDWAGQSFHFCKSVAKYPDDREALRQVIKGGHPRFFLGSDSTPHPPDAKSPVKSRAAGIYTSPILLRICSNPSEHWTD</sequence>
<evidence type="ECO:0000256" key="1">
    <source>
        <dbReference type="SAM" id="MobiDB-lite"/>
    </source>
</evidence>
<dbReference type="AlphaFoldDB" id="A0A0C2WPN2"/>
<organism evidence="2 3">
    <name type="scientific">Amanita muscaria (strain Koide BX008)</name>
    <dbReference type="NCBI Taxonomy" id="946122"/>
    <lineage>
        <taxon>Eukaryota</taxon>
        <taxon>Fungi</taxon>
        <taxon>Dikarya</taxon>
        <taxon>Basidiomycota</taxon>
        <taxon>Agaricomycotina</taxon>
        <taxon>Agaricomycetes</taxon>
        <taxon>Agaricomycetidae</taxon>
        <taxon>Agaricales</taxon>
        <taxon>Pluteineae</taxon>
        <taxon>Amanitaceae</taxon>
        <taxon>Amanita</taxon>
    </lineage>
</organism>
<dbReference type="UniPathway" id="UPA00070">
    <property type="reaction ID" value="UER00117"/>
</dbReference>
<dbReference type="PANTHER" id="PTHR43137">
    <property type="entry name" value="DIHYDROOROTASE"/>
    <property type="match status" value="1"/>
</dbReference>
<reference evidence="2 3" key="1">
    <citation type="submission" date="2014-04" db="EMBL/GenBank/DDBJ databases">
        <title>Evolutionary Origins and Diversification of the Mycorrhizal Mutualists.</title>
        <authorList>
            <consortium name="DOE Joint Genome Institute"/>
            <consortium name="Mycorrhizal Genomics Consortium"/>
            <person name="Kohler A."/>
            <person name="Kuo A."/>
            <person name="Nagy L.G."/>
            <person name="Floudas D."/>
            <person name="Copeland A."/>
            <person name="Barry K.W."/>
            <person name="Cichocki N."/>
            <person name="Veneault-Fourrey C."/>
            <person name="LaButti K."/>
            <person name="Lindquist E.A."/>
            <person name="Lipzen A."/>
            <person name="Lundell T."/>
            <person name="Morin E."/>
            <person name="Murat C."/>
            <person name="Riley R."/>
            <person name="Ohm R."/>
            <person name="Sun H."/>
            <person name="Tunlid A."/>
            <person name="Henrissat B."/>
            <person name="Grigoriev I.V."/>
            <person name="Hibbett D.S."/>
            <person name="Martin F."/>
        </authorList>
    </citation>
    <scope>NUCLEOTIDE SEQUENCE [LARGE SCALE GENOMIC DNA]</scope>
    <source>
        <strain evidence="2 3">Koide BX008</strain>
    </source>
</reference>
<dbReference type="STRING" id="946122.A0A0C2WPN2"/>
<evidence type="ECO:0000313" key="2">
    <source>
        <dbReference type="EMBL" id="KIL58218.1"/>
    </source>
</evidence>
<protein>
    <submittedName>
        <fullName evidence="2">Uncharacterized protein</fullName>
    </submittedName>
</protein>
<proteinExistence type="predicted"/>
<keyword evidence="3" id="KW-1185">Reference proteome</keyword>
<evidence type="ECO:0000313" key="3">
    <source>
        <dbReference type="Proteomes" id="UP000054549"/>
    </source>
</evidence>
<dbReference type="Gene3D" id="3.20.20.140">
    <property type="entry name" value="Metal-dependent hydrolases"/>
    <property type="match status" value="1"/>
</dbReference>
<dbReference type="InterPro" id="IPR004721">
    <property type="entry name" value="DHOdimr"/>
</dbReference>
<accession>A0A0C2WPN2</accession>
<dbReference type="InterPro" id="IPR032466">
    <property type="entry name" value="Metal_Hydrolase"/>
</dbReference>
<feature type="region of interest" description="Disordered" evidence="1">
    <location>
        <begin position="42"/>
        <end position="61"/>
    </location>
</feature>
<dbReference type="EMBL" id="KN818344">
    <property type="protein sequence ID" value="KIL58218.1"/>
    <property type="molecule type" value="Genomic_DNA"/>
</dbReference>
<dbReference type="PANTHER" id="PTHR43137:SF1">
    <property type="entry name" value="DIHYDROOROTASE"/>
    <property type="match status" value="1"/>
</dbReference>
<feature type="non-terminal residue" evidence="2">
    <location>
        <position position="1"/>
    </location>
</feature>
<dbReference type="OrthoDB" id="1670005at2759"/>
<dbReference type="SUPFAM" id="SSF51556">
    <property type="entry name" value="Metallo-dependent hydrolases"/>
    <property type="match status" value="1"/>
</dbReference>
<name>A0A0C2WPN2_AMAMK</name>
<gene>
    <name evidence="2" type="ORF">M378DRAFT_1026428</name>
</gene>
<dbReference type="GO" id="GO:0006207">
    <property type="term" value="P:'de novo' pyrimidine nucleobase biosynthetic process"/>
    <property type="evidence" value="ECO:0007669"/>
    <property type="project" value="TreeGrafter"/>
</dbReference>
<dbReference type="GO" id="GO:0005737">
    <property type="term" value="C:cytoplasm"/>
    <property type="evidence" value="ECO:0007669"/>
    <property type="project" value="TreeGrafter"/>
</dbReference>
<dbReference type="InParanoid" id="A0A0C2WPN2"/>